<evidence type="ECO:0000313" key="2">
    <source>
        <dbReference type="EMBL" id="CAD8775187.1"/>
    </source>
</evidence>
<feature type="region of interest" description="Disordered" evidence="1">
    <location>
        <begin position="365"/>
        <end position="395"/>
    </location>
</feature>
<name>A0A7S0V6E1_9CHLO</name>
<dbReference type="AlphaFoldDB" id="A0A7S0V6E1"/>
<organism evidence="2">
    <name type="scientific">Polytomella parva</name>
    <dbReference type="NCBI Taxonomy" id="51329"/>
    <lineage>
        <taxon>Eukaryota</taxon>
        <taxon>Viridiplantae</taxon>
        <taxon>Chlorophyta</taxon>
        <taxon>core chlorophytes</taxon>
        <taxon>Chlorophyceae</taxon>
        <taxon>CS clade</taxon>
        <taxon>Chlamydomonadales</taxon>
        <taxon>Chlamydomonadaceae</taxon>
        <taxon>Polytomella</taxon>
    </lineage>
</organism>
<sequence length="804" mass="89328">MKYFVAMEGRHDVALNPTLQNPYFSCWKLSNAFIVDRNIKKMLKPVAQVQQNTFDIVITKATAFQNHLHQCDQELFFFSESYDPSHISLYKLDLNSRITHMIDFSSQVLSTQQKKQPLNASIAKATTARNEDIYVVTSGTGLLSIMSSTEPCFSTLKSVFSPFSSTEQSSKLHELFSISPFGSQPEQIRPFEIVKAFFFEDSTCLNTLIWSIRSKIGSEKHSVCEIFLVSLDLKSDSSISTPSLPYLRKLLETKSPPHAAFFDSLKSQLVLAADPTLAFLTPHFGKEIEMRAQDERDDQSVMLISNNTKNNFPSASNADTATPMSYSHEALYSKFMAAGPETTIEIVKGGENKKGEKCFEIVPSFNSTHRKGNDDNQRREMDVDIKEGNANRSRDVDSKLAISDDTAMMNNNYDDNGDEDNGDVDNGDVDPTLLRQSMERLRHHVTSESLDEGGAITTTANDDKNMTNSQDKGIGSHYIDHNPSLNALPAPPVILTDLYDEDGPSANDSDEPSDPQCVVYGFDLCRTFHDDSCRTEDVYGRCSPKWTVDCGPFRLLSTWDEEVRTAPTESCTSNKSVVEIESVPTCNRRMYLGVSYDVDAALLAVSGSGEGVETSKEEVVGKELREKITSEDEMNDDTSSAAVISAVRHVGCASALSYIWAGKRFRKALFVFPPRVHVYPSSTAPSPSPLLPMPHTPLALPLRNPLAAVIVELKDYIYLYRASPRERSPDSARQNEYGEQQILSLGLEDDEMVLGCRVLFTLDSKSTQTGSMAVASATAKVIIMVLTRKRVIRFDIVERVGGKD</sequence>
<feature type="region of interest" description="Disordered" evidence="1">
    <location>
        <begin position="408"/>
        <end position="430"/>
    </location>
</feature>
<reference evidence="2" key="1">
    <citation type="submission" date="2021-01" db="EMBL/GenBank/DDBJ databases">
        <authorList>
            <person name="Corre E."/>
            <person name="Pelletier E."/>
            <person name="Niang G."/>
            <person name="Scheremetjew M."/>
            <person name="Finn R."/>
            <person name="Kale V."/>
            <person name="Holt S."/>
            <person name="Cochrane G."/>
            <person name="Meng A."/>
            <person name="Brown T."/>
            <person name="Cohen L."/>
        </authorList>
    </citation>
    <scope>NUCLEOTIDE SEQUENCE</scope>
    <source>
        <strain evidence="2">SAG 63-3</strain>
    </source>
</reference>
<dbReference type="EMBL" id="HBFM01017933">
    <property type="protein sequence ID" value="CAD8775187.1"/>
    <property type="molecule type" value="Transcribed_RNA"/>
</dbReference>
<evidence type="ECO:0000256" key="1">
    <source>
        <dbReference type="SAM" id="MobiDB-lite"/>
    </source>
</evidence>
<gene>
    <name evidence="2" type="ORF">PPAR00522_LOCUS11575</name>
</gene>
<proteinExistence type="predicted"/>
<protein>
    <submittedName>
        <fullName evidence="2">Uncharacterized protein</fullName>
    </submittedName>
</protein>
<feature type="compositionally biased region" description="Basic and acidic residues" evidence="1">
    <location>
        <begin position="371"/>
        <end position="395"/>
    </location>
</feature>
<accession>A0A7S0V6E1</accession>
<feature type="compositionally biased region" description="Acidic residues" evidence="1">
    <location>
        <begin position="415"/>
        <end position="428"/>
    </location>
</feature>